<keyword evidence="3" id="KW-1185">Reference proteome</keyword>
<proteinExistence type="predicted"/>
<dbReference type="EMBL" id="CP042437">
    <property type="protein sequence ID" value="QEC76496.1"/>
    <property type="molecule type" value="Genomic_DNA"/>
</dbReference>
<reference evidence="2 3" key="1">
    <citation type="journal article" date="2013" name="J. Microbiol.">
        <title>Mucilaginibacter ginsenosidivorax sp. nov., with ginsenoside converting activity isolated from sediment.</title>
        <authorList>
            <person name="Kim J.K."/>
            <person name="Choi T.E."/>
            <person name="Liu Q.M."/>
            <person name="Park H.Y."/>
            <person name="Yi T.H."/>
            <person name="Yoon M.H."/>
            <person name="Kim S.C."/>
            <person name="Im W.T."/>
        </authorList>
    </citation>
    <scope>NUCLEOTIDE SEQUENCE [LARGE SCALE GENOMIC DNA]</scope>
    <source>
        <strain evidence="2 3">KHI28</strain>
    </source>
</reference>
<keyword evidence="1" id="KW-0732">Signal</keyword>
<evidence type="ECO:0000313" key="2">
    <source>
        <dbReference type="EMBL" id="QEC76496.1"/>
    </source>
</evidence>
<dbReference type="RefSeq" id="WP_147053670.1">
    <property type="nucleotide sequence ID" value="NZ_CP042437.1"/>
</dbReference>
<protein>
    <submittedName>
        <fullName evidence="2">DUF922 domain-containing protein</fullName>
    </submittedName>
</protein>
<organism evidence="2 3">
    <name type="scientific">Mucilaginibacter ginsenosidivorax</name>
    <dbReference type="NCBI Taxonomy" id="862126"/>
    <lineage>
        <taxon>Bacteria</taxon>
        <taxon>Pseudomonadati</taxon>
        <taxon>Bacteroidota</taxon>
        <taxon>Sphingobacteriia</taxon>
        <taxon>Sphingobacteriales</taxon>
        <taxon>Sphingobacteriaceae</taxon>
        <taxon>Mucilaginibacter</taxon>
    </lineage>
</organism>
<evidence type="ECO:0000313" key="3">
    <source>
        <dbReference type="Proteomes" id="UP000321362"/>
    </source>
</evidence>
<feature type="chain" id="PRO_5023036081" evidence="1">
    <location>
        <begin position="24"/>
        <end position="183"/>
    </location>
</feature>
<dbReference type="AlphaFoldDB" id="A0A5B8W105"/>
<gene>
    <name evidence="2" type="ORF">FSB76_11265</name>
</gene>
<evidence type="ECO:0000256" key="1">
    <source>
        <dbReference type="SAM" id="SignalP"/>
    </source>
</evidence>
<dbReference type="OrthoDB" id="5431540at2"/>
<accession>A0A5B8W105</accession>
<feature type="signal peptide" evidence="1">
    <location>
        <begin position="1"/>
        <end position="23"/>
    </location>
</feature>
<dbReference type="Proteomes" id="UP000321362">
    <property type="component" value="Chromosome"/>
</dbReference>
<sequence length="183" mass="21523">MEVRLVKLIGAAAICLMTITANAQQYQRYHPLTINDFLGTPRANAGGVVAYTNCTIDFKYEASNRSGSYILTATVNLLLNNYKSWLDRSRVTSQEMLSEILKHEQGHYLIAYLEQQEILRQISKTRFSYNYRNEAMALFNRIDAKYKQLNSNYDEDTQHMTNRQQQHSWDLYFQKRLEYEPEE</sequence>
<dbReference type="InterPro" id="IPR010321">
    <property type="entry name" value="DUF922"/>
</dbReference>
<name>A0A5B8W105_9SPHI</name>
<dbReference type="Pfam" id="PF06037">
    <property type="entry name" value="DUF922"/>
    <property type="match status" value="1"/>
</dbReference>
<dbReference type="KEGG" id="mgk:FSB76_11265"/>